<name>A0AA40CTU2_9PEZI</name>
<protein>
    <submittedName>
        <fullName evidence="2">Uncharacterized protein</fullName>
    </submittedName>
</protein>
<dbReference type="AlphaFoldDB" id="A0AA40CTU2"/>
<keyword evidence="1" id="KW-1133">Transmembrane helix</keyword>
<keyword evidence="1" id="KW-0812">Transmembrane</keyword>
<dbReference type="Proteomes" id="UP001174936">
    <property type="component" value="Unassembled WGS sequence"/>
</dbReference>
<sequence length="389" mass="43712">MVNFSRTEAELVLSSSAQPVMGLTGLSMDPRFGDHGLIASIWPAQSPTEYGSMRKQYVRLWDYYALELAVMDGNADLCAIASYTGIVSLVRNLVQIEGEISRAEALEAARAVSGPEPSEDKLMRSVDIAVRVWLTLDISSMDLRRPGLLTWSSTRTLSEVIHSHFHDLEREQCRDPTSDGNIDPDLNADYLVAYHGYTIVWTDNLASHLTIDWKHKTLTIYEHKISLHNHLRLGVSCPIPTEVLGEAIDTLNLLFPFQDDGTKRLLAKHKKPFYGLGMCNRTRKLKLSDYSYWRSRIADILYISSGPAVGLRQLRLNRKGDNFLQFATFWIATAVGVLTLISIAIGVAATVYGARQYELSLKQYDISVLQLCVDPQALERFSVCETVRR</sequence>
<reference evidence="2" key="1">
    <citation type="submission" date="2023-06" db="EMBL/GenBank/DDBJ databases">
        <title>Genome-scale phylogeny and comparative genomics of the fungal order Sordariales.</title>
        <authorList>
            <consortium name="Lawrence Berkeley National Laboratory"/>
            <person name="Hensen N."/>
            <person name="Bonometti L."/>
            <person name="Westerberg I."/>
            <person name="Brannstrom I.O."/>
            <person name="Guillou S."/>
            <person name="Cros-Aarteil S."/>
            <person name="Calhoun S."/>
            <person name="Haridas S."/>
            <person name="Kuo A."/>
            <person name="Mondo S."/>
            <person name="Pangilinan J."/>
            <person name="Riley R."/>
            <person name="Labutti K."/>
            <person name="Andreopoulos B."/>
            <person name="Lipzen A."/>
            <person name="Chen C."/>
            <person name="Yanf M."/>
            <person name="Daum C."/>
            <person name="Ng V."/>
            <person name="Clum A."/>
            <person name="Steindorff A."/>
            <person name="Ohm R."/>
            <person name="Martin F."/>
            <person name="Silar P."/>
            <person name="Natvig D."/>
            <person name="Lalanne C."/>
            <person name="Gautier V."/>
            <person name="Ament-Velasquez S.L."/>
            <person name="Kruys A."/>
            <person name="Hutchinson M.I."/>
            <person name="Powell A.J."/>
            <person name="Barry K."/>
            <person name="Miller A.N."/>
            <person name="Grigoriev I.V."/>
            <person name="Debuchy R."/>
            <person name="Gladieux P."/>
            <person name="Thoren M.H."/>
            <person name="Johannesson H."/>
        </authorList>
    </citation>
    <scope>NUCLEOTIDE SEQUENCE</scope>
    <source>
        <strain evidence="2">SMH2532-1</strain>
    </source>
</reference>
<organism evidence="2 3">
    <name type="scientific">Cercophora newfieldiana</name>
    <dbReference type="NCBI Taxonomy" id="92897"/>
    <lineage>
        <taxon>Eukaryota</taxon>
        <taxon>Fungi</taxon>
        <taxon>Dikarya</taxon>
        <taxon>Ascomycota</taxon>
        <taxon>Pezizomycotina</taxon>
        <taxon>Sordariomycetes</taxon>
        <taxon>Sordariomycetidae</taxon>
        <taxon>Sordariales</taxon>
        <taxon>Lasiosphaeriaceae</taxon>
        <taxon>Cercophora</taxon>
    </lineage>
</organism>
<comment type="caution">
    <text evidence="2">The sequence shown here is derived from an EMBL/GenBank/DDBJ whole genome shotgun (WGS) entry which is preliminary data.</text>
</comment>
<evidence type="ECO:0000256" key="1">
    <source>
        <dbReference type="SAM" id="Phobius"/>
    </source>
</evidence>
<evidence type="ECO:0000313" key="3">
    <source>
        <dbReference type="Proteomes" id="UP001174936"/>
    </source>
</evidence>
<accession>A0AA40CTU2</accession>
<evidence type="ECO:0000313" key="2">
    <source>
        <dbReference type="EMBL" id="KAK0651155.1"/>
    </source>
</evidence>
<proteinExistence type="predicted"/>
<keyword evidence="1" id="KW-0472">Membrane</keyword>
<keyword evidence="3" id="KW-1185">Reference proteome</keyword>
<gene>
    <name evidence="2" type="ORF">B0T16DRAFT_403240</name>
</gene>
<feature type="transmembrane region" description="Helical" evidence="1">
    <location>
        <begin position="329"/>
        <end position="354"/>
    </location>
</feature>
<dbReference type="EMBL" id="JAULSV010000002">
    <property type="protein sequence ID" value="KAK0651155.1"/>
    <property type="molecule type" value="Genomic_DNA"/>
</dbReference>